<proteinExistence type="predicted"/>
<feature type="signal peptide" evidence="2">
    <location>
        <begin position="1"/>
        <end position="29"/>
    </location>
</feature>
<evidence type="ECO:0000256" key="1">
    <source>
        <dbReference type="SAM" id="MobiDB-lite"/>
    </source>
</evidence>
<dbReference type="RefSeq" id="WP_144848540.1">
    <property type="nucleotide sequence ID" value="NZ_VMRJ01000003.1"/>
</dbReference>
<dbReference type="EMBL" id="VMRJ01000003">
    <property type="protein sequence ID" value="TVT40522.1"/>
    <property type="molecule type" value="Genomic_DNA"/>
</dbReference>
<comment type="caution">
    <text evidence="3">The sequence shown here is derived from an EMBL/GenBank/DDBJ whole genome shotgun (WGS) entry which is preliminary data.</text>
</comment>
<evidence type="ECO:0008006" key="5">
    <source>
        <dbReference type="Google" id="ProtNLM"/>
    </source>
</evidence>
<dbReference type="OrthoDB" id="873547at2"/>
<gene>
    <name evidence="3" type="ORF">FNT36_13675</name>
</gene>
<keyword evidence="4" id="KW-1185">Reference proteome</keyword>
<reference evidence="3 4" key="1">
    <citation type="submission" date="2019-07" db="EMBL/GenBank/DDBJ databases">
        <title>Hymenobacter sp. straun FUR1 Genome sequencing and assembly.</title>
        <authorList>
            <person name="Chhetri G."/>
        </authorList>
    </citation>
    <scope>NUCLEOTIDE SEQUENCE [LARGE SCALE GENOMIC DNA]</scope>
    <source>
        <strain evidence="3 4">Fur1</strain>
    </source>
</reference>
<accession>A0A558BVK4</accession>
<sequence length="329" mass="36887">MWSLPNRPSLTGAMLLFFTLAFGHRPCLAQTKDPLPPRPKETSPTPRLDMAPRLADRVQDTPATVVRLFKDAGMSPRAHVLTVNERRLVAQSLAALPPLYQRVLQTRLRSLSFLDNMPNTALTSTVESTSPSPLFDITIRAGILQQTASEWLTEKERTCFTPNDSTVQVAIEGGARAALDYVLMHEATHVIDATLKLTPTSSATGQLLDSAAAKPFTAGVWQRRTLPTPAWRHALLLQIPFRRGGKALPITKAAQVYASLQQTPFVSLYGSSSWTEDLAEYLTVYYFTHRLHQPFRIVLRQHAQELWAYEPMQSGLVRRRMRQLKHLLA</sequence>
<evidence type="ECO:0000313" key="3">
    <source>
        <dbReference type="EMBL" id="TVT40522.1"/>
    </source>
</evidence>
<protein>
    <recommendedName>
        <fullName evidence="5">Secreted protein</fullName>
    </recommendedName>
</protein>
<evidence type="ECO:0000256" key="2">
    <source>
        <dbReference type="SAM" id="SignalP"/>
    </source>
</evidence>
<dbReference type="AlphaFoldDB" id="A0A558BVK4"/>
<feature type="chain" id="PRO_5021968206" description="Secreted protein" evidence="2">
    <location>
        <begin position="30"/>
        <end position="329"/>
    </location>
</feature>
<dbReference type="Proteomes" id="UP000317624">
    <property type="component" value="Unassembled WGS sequence"/>
</dbReference>
<organism evidence="3 4">
    <name type="scientific">Hymenobacter setariae</name>
    <dbReference type="NCBI Taxonomy" id="2594794"/>
    <lineage>
        <taxon>Bacteria</taxon>
        <taxon>Pseudomonadati</taxon>
        <taxon>Bacteroidota</taxon>
        <taxon>Cytophagia</taxon>
        <taxon>Cytophagales</taxon>
        <taxon>Hymenobacteraceae</taxon>
        <taxon>Hymenobacter</taxon>
    </lineage>
</organism>
<evidence type="ECO:0000313" key="4">
    <source>
        <dbReference type="Proteomes" id="UP000317624"/>
    </source>
</evidence>
<keyword evidence="2" id="KW-0732">Signal</keyword>
<name>A0A558BVK4_9BACT</name>
<feature type="region of interest" description="Disordered" evidence="1">
    <location>
        <begin position="29"/>
        <end position="49"/>
    </location>
</feature>